<dbReference type="Pfam" id="PF04909">
    <property type="entry name" value="Amidohydro_2"/>
    <property type="match status" value="1"/>
</dbReference>
<dbReference type="Proteomes" id="UP000638560">
    <property type="component" value="Unassembled WGS sequence"/>
</dbReference>
<comment type="caution">
    <text evidence="3">The sequence shown here is derived from an EMBL/GenBank/DDBJ whole genome shotgun (WGS) entry which is preliminary data.</text>
</comment>
<reference evidence="3 4" key="1">
    <citation type="submission" date="2020-11" db="EMBL/GenBank/DDBJ databases">
        <title>A novel isolate from a Black sea contaminated sediment with potential to produce alkanes: Plantactinospora alkalitolerans sp. nov.</title>
        <authorList>
            <person name="Carro L."/>
            <person name="Veyisoglu A."/>
            <person name="Guven K."/>
            <person name="Schumann P."/>
            <person name="Klenk H.-P."/>
            <person name="Sahin N."/>
        </authorList>
    </citation>
    <scope>NUCLEOTIDE SEQUENCE [LARGE SCALE GENOMIC DNA]</scope>
    <source>
        <strain evidence="3 4">S1510</strain>
    </source>
</reference>
<evidence type="ECO:0000313" key="3">
    <source>
        <dbReference type="EMBL" id="MBF9129088.1"/>
    </source>
</evidence>
<evidence type="ECO:0000313" key="4">
    <source>
        <dbReference type="Proteomes" id="UP000638560"/>
    </source>
</evidence>
<dbReference type="InterPro" id="IPR032465">
    <property type="entry name" value="ACMSD"/>
</dbReference>
<gene>
    <name evidence="3" type="ORF">I0C86_08845</name>
</gene>
<dbReference type="PANTHER" id="PTHR21240">
    <property type="entry name" value="2-AMINO-3-CARBOXYLMUCONATE-6-SEMIALDEHYDE DECARBOXYLASE"/>
    <property type="match status" value="1"/>
</dbReference>
<sequence length="335" mass="36883">MAGPMAWADNAGRRPVKRIDTHHHALPEDMRRWAIGHGLLPADPEAWPKWADWTVVDALRIMDENHIGTAVLSAPVPSIAFANRTLAEEGVRVCNESYARLAAEHPKRFGFFANVAPLHLDLAMEQVRYAFDTLGADGVILMTTAGGKYVGDPAFEPLFAELNRRRAVVFVHPDALPDTRFALPGVPNSLADFLFDSTRAALNLIVSGTLDRHPDLSIILSHAGGFLPYLAGRAESQGRQGEFVDPAVFHRALRRFHYDTAQPASPYSMPTLLKAVGHTQIVYGTDFASRPYREVGVITSDLDRDATLNRAAWSAINRGNALRLFPRLAKRIGPV</sequence>
<organism evidence="3 4">
    <name type="scientific">Plantactinospora alkalitolerans</name>
    <dbReference type="NCBI Taxonomy" id="2789879"/>
    <lineage>
        <taxon>Bacteria</taxon>
        <taxon>Bacillati</taxon>
        <taxon>Actinomycetota</taxon>
        <taxon>Actinomycetes</taxon>
        <taxon>Micromonosporales</taxon>
        <taxon>Micromonosporaceae</taxon>
        <taxon>Plantactinospora</taxon>
    </lineage>
</organism>
<keyword evidence="1" id="KW-0456">Lyase</keyword>
<dbReference type="EMBL" id="JADPUN010000103">
    <property type="protein sequence ID" value="MBF9129088.1"/>
    <property type="molecule type" value="Genomic_DNA"/>
</dbReference>
<dbReference type="RefSeq" id="WP_196200729.1">
    <property type="nucleotide sequence ID" value="NZ_JADPUN010000103.1"/>
</dbReference>
<evidence type="ECO:0000259" key="2">
    <source>
        <dbReference type="Pfam" id="PF04909"/>
    </source>
</evidence>
<dbReference type="Gene3D" id="3.20.20.140">
    <property type="entry name" value="Metal-dependent hydrolases"/>
    <property type="match status" value="1"/>
</dbReference>
<feature type="domain" description="Amidohydrolase-related" evidence="2">
    <location>
        <begin position="19"/>
        <end position="326"/>
    </location>
</feature>
<proteinExistence type="predicted"/>
<dbReference type="InterPro" id="IPR006680">
    <property type="entry name" value="Amidohydro-rel"/>
</dbReference>
<protein>
    <submittedName>
        <fullName evidence="3">Amidohydrolase</fullName>
    </submittedName>
</protein>
<evidence type="ECO:0000256" key="1">
    <source>
        <dbReference type="ARBA" id="ARBA00023239"/>
    </source>
</evidence>
<keyword evidence="4" id="KW-1185">Reference proteome</keyword>
<name>A0ABS0GSD0_9ACTN</name>
<dbReference type="InterPro" id="IPR032466">
    <property type="entry name" value="Metal_Hydrolase"/>
</dbReference>
<dbReference type="PANTHER" id="PTHR21240:SF28">
    <property type="entry name" value="ISO-OROTATE DECARBOXYLASE (EUROFUNG)"/>
    <property type="match status" value="1"/>
</dbReference>
<dbReference type="SUPFAM" id="SSF51556">
    <property type="entry name" value="Metallo-dependent hydrolases"/>
    <property type="match status" value="1"/>
</dbReference>
<accession>A0ABS0GSD0</accession>